<dbReference type="InterPro" id="IPR001680">
    <property type="entry name" value="WD40_rpt"/>
</dbReference>
<comment type="caution">
    <text evidence="3">The sequence shown here is derived from an EMBL/GenBank/DDBJ whole genome shotgun (WGS) entry which is preliminary data.</text>
</comment>
<dbReference type="EMBL" id="QJKB01000003">
    <property type="protein sequence ID" value="PXX44092.1"/>
    <property type="molecule type" value="Genomic_DNA"/>
</dbReference>
<accession>A0A318J5L6</accession>
<dbReference type="InterPro" id="IPR015943">
    <property type="entry name" value="WD40/YVTN_repeat-like_dom_sf"/>
</dbReference>
<gene>
    <name evidence="3" type="ORF">DFR42_103361</name>
</gene>
<evidence type="ECO:0000256" key="2">
    <source>
        <dbReference type="SAM" id="MobiDB-lite"/>
    </source>
</evidence>
<dbReference type="SMART" id="SM00320">
    <property type="entry name" value="WD40"/>
    <property type="match status" value="5"/>
</dbReference>
<keyword evidence="4" id="KW-1185">Reference proteome</keyword>
<dbReference type="AlphaFoldDB" id="A0A318J5L6"/>
<protein>
    <submittedName>
        <fullName evidence="3">Uncharacterized protein</fullName>
    </submittedName>
</protein>
<organism evidence="3 4">
    <name type="scientific">Undibacterium pigrum</name>
    <dbReference type="NCBI Taxonomy" id="401470"/>
    <lineage>
        <taxon>Bacteria</taxon>
        <taxon>Pseudomonadati</taxon>
        <taxon>Pseudomonadota</taxon>
        <taxon>Betaproteobacteria</taxon>
        <taxon>Burkholderiales</taxon>
        <taxon>Oxalobacteraceae</taxon>
        <taxon>Undibacterium</taxon>
    </lineage>
</organism>
<name>A0A318J5L6_9BURK</name>
<reference evidence="3 4" key="1">
    <citation type="submission" date="2018-05" db="EMBL/GenBank/DDBJ databases">
        <title>Genomic Encyclopedia of Type Strains, Phase IV (KMG-IV): sequencing the most valuable type-strain genomes for metagenomic binning, comparative biology and taxonomic classification.</title>
        <authorList>
            <person name="Goeker M."/>
        </authorList>
    </citation>
    <scope>NUCLEOTIDE SEQUENCE [LARGE SCALE GENOMIC DNA]</scope>
    <source>
        <strain evidence="3 4">DSM 19792</strain>
    </source>
</reference>
<dbReference type="SUPFAM" id="SSF50978">
    <property type="entry name" value="WD40 repeat-like"/>
    <property type="match status" value="1"/>
</dbReference>
<feature type="region of interest" description="Disordered" evidence="2">
    <location>
        <begin position="306"/>
        <end position="331"/>
    </location>
</feature>
<dbReference type="PROSITE" id="PS50082">
    <property type="entry name" value="WD_REPEATS_2"/>
    <property type="match status" value="1"/>
</dbReference>
<keyword evidence="1" id="KW-0853">WD repeat</keyword>
<evidence type="ECO:0000313" key="3">
    <source>
        <dbReference type="EMBL" id="PXX44092.1"/>
    </source>
</evidence>
<dbReference type="Gene3D" id="2.130.10.10">
    <property type="entry name" value="YVTN repeat-like/Quinoprotein amine dehydrogenase"/>
    <property type="match status" value="2"/>
</dbReference>
<evidence type="ECO:0000256" key="1">
    <source>
        <dbReference type="PROSITE-ProRule" id="PRU00221"/>
    </source>
</evidence>
<dbReference type="Pfam" id="PF00400">
    <property type="entry name" value="WD40"/>
    <property type="match status" value="1"/>
</dbReference>
<feature type="repeat" description="WD" evidence="1">
    <location>
        <begin position="93"/>
        <end position="134"/>
    </location>
</feature>
<proteinExistence type="predicted"/>
<evidence type="ECO:0000313" key="4">
    <source>
        <dbReference type="Proteomes" id="UP000247792"/>
    </source>
</evidence>
<sequence length="356" mass="38270">MREIRAVAMHRFKIRALGTTPHSDVVATGDVEGYVCITTVSAPMCTSPRRVSEDSIDVIEISSSGRLVVAADGAGQLKAFEHPAGRLRWSVNTGHREGGVRAISIGPHGQPIRTYGWDGVTKVWDASNGRLLHTSAVRDGSAAATSADGQNSVFQDSFETLTAAIGRRPKRTIPIRDATDRLGELAVSPDGEAIAYYVLDVRNSHTVELVSGPGFSSMKRLSTLPGPVQSIRFSASGDRIVITQESRAIVYRTSDQKPLAVLSAAGSYVRHLAQSEDGRITYVSSDGIGLWRKRPRLGCYERPHENRVPHDGRHSRAIGVRGGFDATTGRQRSNSVCGTLRVLNSPGSAVPSTLAH</sequence>
<dbReference type="Proteomes" id="UP000247792">
    <property type="component" value="Unassembled WGS sequence"/>
</dbReference>
<dbReference type="InterPro" id="IPR036322">
    <property type="entry name" value="WD40_repeat_dom_sf"/>
</dbReference>